<evidence type="ECO:0000256" key="5">
    <source>
        <dbReference type="ARBA" id="ARBA00022692"/>
    </source>
</evidence>
<evidence type="ECO:0000256" key="6">
    <source>
        <dbReference type="ARBA" id="ARBA00022989"/>
    </source>
</evidence>
<keyword evidence="4" id="KW-0997">Cell inner membrane</keyword>
<keyword evidence="6 9" id="KW-1133">Transmembrane helix</keyword>
<protein>
    <submittedName>
        <fullName evidence="10">YeeE/YedE family protein</fullName>
    </submittedName>
</protein>
<name>A0ABU5H708_9BACT</name>
<evidence type="ECO:0000256" key="9">
    <source>
        <dbReference type="SAM" id="Phobius"/>
    </source>
</evidence>
<organism evidence="10 11">
    <name type="scientific">Hyalangium rubrum</name>
    <dbReference type="NCBI Taxonomy" id="3103134"/>
    <lineage>
        <taxon>Bacteria</taxon>
        <taxon>Pseudomonadati</taxon>
        <taxon>Myxococcota</taxon>
        <taxon>Myxococcia</taxon>
        <taxon>Myxococcales</taxon>
        <taxon>Cystobacterineae</taxon>
        <taxon>Archangiaceae</taxon>
        <taxon>Hyalangium</taxon>
    </lineage>
</organism>
<comment type="caution">
    <text evidence="10">The sequence shown here is derived from an EMBL/GenBank/DDBJ whole genome shotgun (WGS) entry which is preliminary data.</text>
</comment>
<evidence type="ECO:0000256" key="8">
    <source>
        <dbReference type="ARBA" id="ARBA00035655"/>
    </source>
</evidence>
<feature type="transmembrane region" description="Helical" evidence="9">
    <location>
        <begin position="79"/>
        <end position="101"/>
    </location>
</feature>
<evidence type="ECO:0000256" key="1">
    <source>
        <dbReference type="ARBA" id="ARBA00004429"/>
    </source>
</evidence>
<keyword evidence="11" id="KW-1185">Reference proteome</keyword>
<sequence>MMTFPMHPFITALIGGALIGLSASLLLLFNGRIAGISGIAGGLLSTPNRSEWAWRLAFLCGLLGGGLLLRAFWPHVLGAPIVSGAAWVVASGLLVGFGTRLANGCTSGHGVCGISRGAPRSLVATLTFMATGAITVFLVRHVLGGAP</sequence>
<dbReference type="EMBL" id="JAXIVS010000007">
    <property type="protein sequence ID" value="MDY7229076.1"/>
    <property type="molecule type" value="Genomic_DNA"/>
</dbReference>
<reference evidence="10 11" key="1">
    <citation type="submission" date="2023-12" db="EMBL/GenBank/DDBJ databases">
        <title>the genome sequence of Hyalangium sp. s54d21.</title>
        <authorList>
            <person name="Zhang X."/>
        </authorList>
    </citation>
    <scope>NUCLEOTIDE SEQUENCE [LARGE SCALE GENOMIC DNA]</scope>
    <source>
        <strain evidence="11">s54d21</strain>
    </source>
</reference>
<evidence type="ECO:0000313" key="11">
    <source>
        <dbReference type="Proteomes" id="UP001291309"/>
    </source>
</evidence>
<dbReference type="Pfam" id="PF04143">
    <property type="entry name" value="Sulf_transp"/>
    <property type="match status" value="1"/>
</dbReference>
<evidence type="ECO:0000256" key="4">
    <source>
        <dbReference type="ARBA" id="ARBA00022519"/>
    </source>
</evidence>
<comment type="subcellular location">
    <subcellularLocation>
        <location evidence="1">Cell inner membrane</location>
        <topology evidence="1">Multi-pass membrane protein</topology>
    </subcellularLocation>
</comment>
<evidence type="ECO:0000313" key="10">
    <source>
        <dbReference type="EMBL" id="MDY7229076.1"/>
    </source>
</evidence>
<keyword evidence="3" id="KW-1003">Cell membrane</keyword>
<evidence type="ECO:0000256" key="3">
    <source>
        <dbReference type="ARBA" id="ARBA00022475"/>
    </source>
</evidence>
<gene>
    <name evidence="10" type="ORF">SYV04_21870</name>
</gene>
<accession>A0ABU5H708</accession>
<dbReference type="InterPro" id="IPR007272">
    <property type="entry name" value="Sulf_transp_TsuA/YedE"/>
</dbReference>
<keyword evidence="7 9" id="KW-0472">Membrane</keyword>
<keyword evidence="2" id="KW-0813">Transport</keyword>
<evidence type="ECO:0000256" key="2">
    <source>
        <dbReference type="ARBA" id="ARBA00022448"/>
    </source>
</evidence>
<feature type="transmembrane region" description="Helical" evidence="9">
    <location>
        <begin position="122"/>
        <end position="143"/>
    </location>
</feature>
<dbReference type="Proteomes" id="UP001291309">
    <property type="component" value="Unassembled WGS sequence"/>
</dbReference>
<feature type="transmembrane region" description="Helical" evidence="9">
    <location>
        <begin position="6"/>
        <end position="31"/>
    </location>
</feature>
<dbReference type="PANTHER" id="PTHR30574:SF1">
    <property type="entry name" value="SULPHUR TRANSPORT DOMAIN-CONTAINING PROTEIN"/>
    <property type="match status" value="1"/>
</dbReference>
<keyword evidence="5 9" id="KW-0812">Transmembrane</keyword>
<feature type="transmembrane region" description="Helical" evidence="9">
    <location>
        <begin position="52"/>
        <end position="73"/>
    </location>
</feature>
<comment type="similarity">
    <text evidence="8">Belongs to the TsuA/YedE (TC 9.B.102) family.</text>
</comment>
<proteinExistence type="inferred from homology"/>
<dbReference type="RefSeq" id="WP_321547797.1">
    <property type="nucleotide sequence ID" value="NZ_JAXIVS010000007.1"/>
</dbReference>
<evidence type="ECO:0000256" key="7">
    <source>
        <dbReference type="ARBA" id="ARBA00023136"/>
    </source>
</evidence>
<dbReference type="PANTHER" id="PTHR30574">
    <property type="entry name" value="INNER MEMBRANE PROTEIN YEDE"/>
    <property type="match status" value="1"/>
</dbReference>